<feature type="domain" description="NlpC/P60" evidence="6">
    <location>
        <begin position="192"/>
        <end position="314"/>
    </location>
</feature>
<feature type="transmembrane region" description="Helical" evidence="5">
    <location>
        <begin position="6"/>
        <end position="26"/>
    </location>
</feature>
<evidence type="ECO:0000313" key="7">
    <source>
        <dbReference type="EMBL" id="SDZ49278.1"/>
    </source>
</evidence>
<dbReference type="InterPro" id="IPR051202">
    <property type="entry name" value="Peptidase_C40"/>
</dbReference>
<accession>A0A1H3THD2</accession>
<reference evidence="8" key="1">
    <citation type="submission" date="2016-10" db="EMBL/GenBank/DDBJ databases">
        <authorList>
            <person name="Varghese N."/>
            <person name="Submissions S."/>
        </authorList>
    </citation>
    <scope>NUCLEOTIDE SEQUENCE [LARGE SCALE GENOMIC DNA]</scope>
    <source>
        <strain evidence="8">SP</strain>
    </source>
</reference>
<keyword evidence="5" id="KW-0812">Transmembrane</keyword>
<evidence type="ECO:0000313" key="8">
    <source>
        <dbReference type="Proteomes" id="UP000198935"/>
    </source>
</evidence>
<comment type="similarity">
    <text evidence="1">Belongs to the peptidase C40 family.</text>
</comment>
<dbReference type="SUPFAM" id="SSF54001">
    <property type="entry name" value="Cysteine proteinases"/>
    <property type="match status" value="3"/>
</dbReference>
<keyword evidence="2" id="KW-0645">Protease</keyword>
<dbReference type="EMBL" id="FNPI01000014">
    <property type="protein sequence ID" value="SDZ49278.1"/>
    <property type="molecule type" value="Genomic_DNA"/>
</dbReference>
<dbReference type="PROSITE" id="PS51935">
    <property type="entry name" value="NLPC_P60"/>
    <property type="match status" value="3"/>
</dbReference>
<dbReference type="Proteomes" id="UP000198935">
    <property type="component" value="Unassembled WGS sequence"/>
</dbReference>
<evidence type="ECO:0000256" key="5">
    <source>
        <dbReference type="SAM" id="Phobius"/>
    </source>
</evidence>
<dbReference type="PANTHER" id="PTHR47053:SF1">
    <property type="entry name" value="MUREIN DD-ENDOPEPTIDASE MEPH-RELATED"/>
    <property type="match status" value="1"/>
</dbReference>
<gene>
    <name evidence="7" type="ORF">SAMN05421736_114109</name>
</gene>
<evidence type="ECO:0000256" key="4">
    <source>
        <dbReference type="ARBA" id="ARBA00022807"/>
    </source>
</evidence>
<dbReference type="InterPro" id="IPR000064">
    <property type="entry name" value="NLP_P60_dom"/>
</dbReference>
<feature type="domain" description="NlpC/P60" evidence="6">
    <location>
        <begin position="58"/>
        <end position="179"/>
    </location>
</feature>
<feature type="domain" description="NlpC/P60" evidence="6">
    <location>
        <begin position="318"/>
        <end position="440"/>
    </location>
</feature>
<dbReference type="AlphaFoldDB" id="A0A1H3THD2"/>
<proteinExistence type="inferred from homology"/>
<dbReference type="GO" id="GO:0006508">
    <property type="term" value="P:proteolysis"/>
    <property type="evidence" value="ECO:0007669"/>
    <property type="project" value="UniProtKB-KW"/>
</dbReference>
<name>A0A1H3THD2_9BACI</name>
<sequence length="450" mass="50808">MNRHSFSFYFILSLTSIIIIGGFFTANQFQSVSKPDGERPDQPVSVHTQLYYPAASSDNRIKDLDQLAKDLLGVPYNQQGTSPEEGFSTASLVQYLYLKADGTLLPRKTVYQQELGAPVALKDLKKGDLLFFQNDQAIMSGIYLENNHFITATKSGVAIRNLQKDGYWKMRFIEARRLSALEKAKLSPETYADHENPVIREAMTLLHRPYLLTGNTLAAFDCSFLVQHVFEENGIFLPRITHQQFQLGEDIPLSKAKPGDVVYFSGTWQEGISHTGIYLGDHFFIHASGEEGKTTISYLGEQWLNYFTGVKRFDQLKLTEDHPAVSNANELLNIEYTKGGAAPEEGFDYSGLVYYLFQPYDKAFPRSSAEQWNYGMTVEHGNEKPGDVYFFQASGGNLLPAVYIGNEQIIVVRKDEGVSTIQLPFSQYWTYERLAGIKRYSVRAFSTNAD</sequence>
<keyword evidence="3 7" id="KW-0378">Hydrolase</keyword>
<dbReference type="GO" id="GO:0008234">
    <property type="term" value="F:cysteine-type peptidase activity"/>
    <property type="evidence" value="ECO:0007669"/>
    <property type="project" value="UniProtKB-KW"/>
</dbReference>
<evidence type="ECO:0000259" key="6">
    <source>
        <dbReference type="PROSITE" id="PS51935"/>
    </source>
</evidence>
<keyword evidence="5" id="KW-0472">Membrane</keyword>
<keyword evidence="5" id="KW-1133">Transmembrane helix</keyword>
<keyword evidence="4" id="KW-0788">Thiol protease</keyword>
<organism evidence="7 8">
    <name type="scientific">Evansella caseinilytica</name>
    <dbReference type="NCBI Taxonomy" id="1503961"/>
    <lineage>
        <taxon>Bacteria</taxon>
        <taxon>Bacillati</taxon>
        <taxon>Bacillota</taxon>
        <taxon>Bacilli</taxon>
        <taxon>Bacillales</taxon>
        <taxon>Bacillaceae</taxon>
        <taxon>Evansella</taxon>
    </lineage>
</organism>
<evidence type="ECO:0000256" key="2">
    <source>
        <dbReference type="ARBA" id="ARBA00022670"/>
    </source>
</evidence>
<dbReference type="PANTHER" id="PTHR47053">
    <property type="entry name" value="MUREIN DD-ENDOPEPTIDASE MEPH-RELATED"/>
    <property type="match status" value="1"/>
</dbReference>
<dbReference type="Pfam" id="PF00877">
    <property type="entry name" value="NLPC_P60"/>
    <property type="match status" value="3"/>
</dbReference>
<evidence type="ECO:0000256" key="3">
    <source>
        <dbReference type="ARBA" id="ARBA00022801"/>
    </source>
</evidence>
<dbReference type="Gene3D" id="3.90.1720.10">
    <property type="entry name" value="endopeptidase domain like (from Nostoc punctiforme)"/>
    <property type="match status" value="3"/>
</dbReference>
<dbReference type="InterPro" id="IPR038765">
    <property type="entry name" value="Papain-like_cys_pep_sf"/>
</dbReference>
<keyword evidence="8" id="KW-1185">Reference proteome</keyword>
<protein>
    <submittedName>
        <fullName evidence="7">Cell wall-associated hydrolase, NlpC family</fullName>
    </submittedName>
</protein>
<dbReference type="STRING" id="1503961.SAMN05421736_114109"/>
<evidence type="ECO:0000256" key="1">
    <source>
        <dbReference type="ARBA" id="ARBA00007074"/>
    </source>
</evidence>
<dbReference type="OrthoDB" id="9813368at2"/>